<evidence type="ECO:0000313" key="2">
    <source>
        <dbReference type="Proteomes" id="UP000093053"/>
    </source>
</evidence>
<evidence type="ECO:0000313" key="1">
    <source>
        <dbReference type="EMBL" id="ANZ42314.1"/>
    </source>
</evidence>
<gene>
    <name evidence="1" type="ORF">BBK82_46760</name>
</gene>
<dbReference type="SUPFAM" id="SSF56655">
    <property type="entry name" value="Carbohydrate phosphatase"/>
    <property type="match status" value="1"/>
</dbReference>
<dbReference type="KEGG" id="led:BBK82_46760"/>
<reference evidence="1 2" key="1">
    <citation type="submission" date="2016-07" db="EMBL/GenBank/DDBJ databases">
        <title>Complete genome sequence of the Lentzea guizhouensis DHS C013.</title>
        <authorList>
            <person name="Cao C."/>
        </authorList>
    </citation>
    <scope>NUCLEOTIDE SEQUENCE [LARGE SCALE GENOMIC DNA]</scope>
    <source>
        <strain evidence="1 2">DHS C013</strain>
    </source>
</reference>
<proteinExistence type="predicted"/>
<dbReference type="AlphaFoldDB" id="A0A1B2HX90"/>
<protein>
    <recommendedName>
        <fullName evidence="3">Inositol monophosphatase</fullName>
    </recommendedName>
</protein>
<dbReference type="STRING" id="1586287.BBK82_46760"/>
<organism evidence="1 2">
    <name type="scientific">Lentzea guizhouensis</name>
    <dbReference type="NCBI Taxonomy" id="1586287"/>
    <lineage>
        <taxon>Bacteria</taxon>
        <taxon>Bacillati</taxon>
        <taxon>Actinomycetota</taxon>
        <taxon>Actinomycetes</taxon>
        <taxon>Pseudonocardiales</taxon>
        <taxon>Pseudonocardiaceae</taxon>
        <taxon>Lentzea</taxon>
    </lineage>
</organism>
<evidence type="ECO:0008006" key="3">
    <source>
        <dbReference type="Google" id="ProtNLM"/>
    </source>
</evidence>
<dbReference type="Gene3D" id="3.30.540.10">
    <property type="entry name" value="Fructose-1,6-Bisphosphatase, subunit A, domain 1"/>
    <property type="match status" value="1"/>
</dbReference>
<dbReference type="RefSeq" id="WP_065920645.1">
    <property type="nucleotide sequence ID" value="NZ_CP016793.1"/>
</dbReference>
<keyword evidence="2" id="KW-1185">Reference proteome</keyword>
<dbReference type="Proteomes" id="UP000093053">
    <property type="component" value="Chromosome"/>
</dbReference>
<accession>A0A1B2HX90</accession>
<sequence length="333" mass="36629">MPDSANTLDLSAALDLPGGLRRVAVQAVQWQYEAILKSLVQQFEFVDDQDEDPIGPVLSRPGHRGEPTRDIDFKAHSALKEFLRRRWVLPHNYYIIGEEANEPINLRDQNAVLVRSDPLDGTTNCVTLLGSWATVVCFDVARKNRPGRFRHVAGAIATSAGWLLSWSVWSDYRPDGTRNSFGKTTVFLQSIPIHFFSSGEPARRWQLSSLTKGNPRRLAAVCASASRRAEVLQRFQADMDDTWLWSGAGNPLGPALLAGELGGILEPSAVTLHDSAFLIPFELLGGTTVTLDGSPFSALDAYEAAATRPDDQPIPPFLAYKEPRLAGRLGLLR</sequence>
<dbReference type="EMBL" id="CP016793">
    <property type="protein sequence ID" value="ANZ42314.1"/>
    <property type="molecule type" value="Genomic_DNA"/>
</dbReference>
<name>A0A1B2HX90_9PSEU</name>